<keyword evidence="10" id="KW-1185">Reference proteome</keyword>
<evidence type="ECO:0000256" key="4">
    <source>
        <dbReference type="ARBA" id="ARBA00023015"/>
    </source>
</evidence>
<dbReference type="GO" id="GO:0006357">
    <property type="term" value="P:regulation of transcription by RNA polymerase II"/>
    <property type="evidence" value="ECO:0007669"/>
    <property type="project" value="InterPro"/>
</dbReference>
<evidence type="ECO:0000313" key="9">
    <source>
        <dbReference type="EMBL" id="KAF5321723.1"/>
    </source>
</evidence>
<protein>
    <recommendedName>
        <fullName evidence="3 8">Mediator of RNA polymerase II transcription subunit 17</fullName>
    </recommendedName>
    <alternativeName>
        <fullName evidence="7 8">Mediator complex subunit 17</fullName>
    </alternativeName>
</protein>
<dbReference type="Pfam" id="PF10156">
    <property type="entry name" value="Med17"/>
    <property type="match status" value="1"/>
</dbReference>
<evidence type="ECO:0000256" key="5">
    <source>
        <dbReference type="ARBA" id="ARBA00023163"/>
    </source>
</evidence>
<evidence type="ECO:0000256" key="3">
    <source>
        <dbReference type="ARBA" id="ARBA00019610"/>
    </source>
</evidence>
<comment type="similarity">
    <text evidence="2 8">Belongs to the Mediator complex subunit 17 family.</text>
</comment>
<sequence length="625" mass="69197">MATHPEPEWKKLKLSFERPYKDDSGNPIPVLYDLTPEGERIYEPKEIPATKLGENLRRIFQERGTDFFEKNRKLLKDGLAESEDKKFDPEAGDAVESEQSVETKDLPKVMTVEELFAMRSEILPQLFVAQGEMSHAKDLLEAILSETTPTSSSLLAATQVTKPPPIVSVQTFDAQLTVGHKDEALRKASSLFKSAAQSMERSRLQGERYWVAALQVRRANWGLTPAPLPFGAPTGKSADKTSKDFVISYGLEGSPPNIRRHAVAQLSSGPESTSNIMFPSHQHTRLQVSIAIPNCPPQVFVAASDLRPFSQEDKPLDNVLKGVQTEVVDQEIFSTLVSDAGNLSTAHGTVSERLIGIEVARDVGLTFELVDSTAVKHRDNVEGSPICESIYHALRILLLRRHAQANAESTRNRERKIRTRPSILQPVIDLLQYREFCKNVDLQLRRATKALNDIGIPSTLEFTAVGEAGQVLVSLLGEPGKKNVGGEAVVRIDTWSTLAFTFLSPCTLIAQLSHATIPISTVPALTQILVDEIERCVLQRICELGRDIVGGIWFIDFDHCVARWEGCVLNFRISYDGESKINCSAFRLSTKSPNRGTNKTFVGGTTPLLSWVTDVINESKDQPHL</sequence>
<gene>
    <name evidence="8" type="primary">MED17</name>
    <name evidence="9" type="ORF">D9619_000894</name>
</gene>
<dbReference type="InterPro" id="IPR019313">
    <property type="entry name" value="Mediator_Med17"/>
</dbReference>
<dbReference type="GO" id="GO:0070847">
    <property type="term" value="C:core mediator complex"/>
    <property type="evidence" value="ECO:0007669"/>
    <property type="project" value="TreeGrafter"/>
</dbReference>
<evidence type="ECO:0000256" key="8">
    <source>
        <dbReference type="RuleBase" id="RU364140"/>
    </source>
</evidence>
<comment type="subcellular location">
    <subcellularLocation>
        <location evidence="1 8">Nucleus</location>
    </subcellularLocation>
</comment>
<name>A0A8H5BER2_9AGAR</name>
<dbReference type="GO" id="GO:0003712">
    <property type="term" value="F:transcription coregulator activity"/>
    <property type="evidence" value="ECO:0007669"/>
    <property type="project" value="InterPro"/>
</dbReference>
<evidence type="ECO:0000256" key="6">
    <source>
        <dbReference type="ARBA" id="ARBA00023242"/>
    </source>
</evidence>
<keyword evidence="8" id="KW-0010">Activator</keyword>
<dbReference type="AlphaFoldDB" id="A0A8H5BER2"/>
<evidence type="ECO:0000256" key="2">
    <source>
        <dbReference type="ARBA" id="ARBA00005635"/>
    </source>
</evidence>
<dbReference type="EMBL" id="JAACJJ010000028">
    <property type="protein sequence ID" value="KAF5321723.1"/>
    <property type="molecule type" value="Genomic_DNA"/>
</dbReference>
<comment type="caution">
    <text evidence="9">The sequence shown here is derived from an EMBL/GenBank/DDBJ whole genome shotgun (WGS) entry which is preliminary data.</text>
</comment>
<evidence type="ECO:0000256" key="1">
    <source>
        <dbReference type="ARBA" id="ARBA00004123"/>
    </source>
</evidence>
<accession>A0A8H5BER2</accession>
<dbReference type="OrthoDB" id="10251234at2759"/>
<dbReference type="PANTHER" id="PTHR13114">
    <property type="entry name" value="MEDIATOR OF RNA POLYMERASE II TRANSCRIPTION SUBUNIT 17"/>
    <property type="match status" value="1"/>
</dbReference>
<dbReference type="Proteomes" id="UP000567179">
    <property type="component" value="Unassembled WGS sequence"/>
</dbReference>
<comment type="function">
    <text evidence="8">Component of the Mediator complex, a coactivator involved in the regulated transcription of nearly all RNA polymerase II-dependent genes. Mediator functions as a bridge to convey information from gene-specific regulatory proteins to the basal RNA polymerase II transcription machinery. Mediator is recruited to promoters by direct interactions with regulatory proteins and serves as a scaffold for the assembly of a functional preinitiation complex with RNA polymerase II and the general transcription factors.</text>
</comment>
<keyword evidence="4 8" id="KW-0805">Transcription regulation</keyword>
<keyword evidence="6 8" id="KW-0539">Nucleus</keyword>
<evidence type="ECO:0000313" key="10">
    <source>
        <dbReference type="Proteomes" id="UP000567179"/>
    </source>
</evidence>
<dbReference type="GO" id="GO:0016592">
    <property type="term" value="C:mediator complex"/>
    <property type="evidence" value="ECO:0007669"/>
    <property type="project" value="InterPro"/>
</dbReference>
<keyword evidence="5 8" id="KW-0804">Transcription</keyword>
<organism evidence="9 10">
    <name type="scientific">Psilocybe cf. subviscida</name>
    <dbReference type="NCBI Taxonomy" id="2480587"/>
    <lineage>
        <taxon>Eukaryota</taxon>
        <taxon>Fungi</taxon>
        <taxon>Dikarya</taxon>
        <taxon>Basidiomycota</taxon>
        <taxon>Agaricomycotina</taxon>
        <taxon>Agaricomycetes</taxon>
        <taxon>Agaricomycetidae</taxon>
        <taxon>Agaricales</taxon>
        <taxon>Agaricineae</taxon>
        <taxon>Strophariaceae</taxon>
        <taxon>Psilocybe</taxon>
    </lineage>
</organism>
<evidence type="ECO:0000256" key="7">
    <source>
        <dbReference type="ARBA" id="ARBA00032014"/>
    </source>
</evidence>
<comment type="subunit">
    <text evidence="8">Component of the Mediator complex.</text>
</comment>
<dbReference type="PANTHER" id="PTHR13114:SF7">
    <property type="entry name" value="MEDIATOR OF RNA POLYMERASE II TRANSCRIPTION SUBUNIT 17"/>
    <property type="match status" value="1"/>
</dbReference>
<reference evidence="9 10" key="1">
    <citation type="journal article" date="2020" name="ISME J.">
        <title>Uncovering the hidden diversity of litter-decomposition mechanisms in mushroom-forming fungi.</title>
        <authorList>
            <person name="Floudas D."/>
            <person name="Bentzer J."/>
            <person name="Ahren D."/>
            <person name="Johansson T."/>
            <person name="Persson P."/>
            <person name="Tunlid A."/>
        </authorList>
    </citation>
    <scope>NUCLEOTIDE SEQUENCE [LARGE SCALE GENOMIC DNA]</scope>
    <source>
        <strain evidence="9 10">CBS 101986</strain>
    </source>
</reference>
<proteinExistence type="inferred from homology"/>